<keyword evidence="1" id="KW-0732">Signal</keyword>
<accession>A0A1I6MBT5</accession>
<evidence type="ECO:0000313" key="3">
    <source>
        <dbReference type="Proteomes" id="UP000199024"/>
    </source>
</evidence>
<dbReference type="AlphaFoldDB" id="A0A1I6MBT5"/>
<protein>
    <submittedName>
        <fullName evidence="2">Uncharacterized protein</fullName>
    </submittedName>
</protein>
<gene>
    <name evidence="2" type="ORF">SAMN05421771_2244</name>
</gene>
<sequence length="284" mass="31016">MPKTLRLTLLAAALTLAGCQPTPPKPTPEPTPRPTLVMSPQTRNEKAAFAKSHPPYKLFRQKIDMPTILVVAENTTNDQLQSLLWYLRTEIRNAAFKSLTLQPTATLYGLPGYTSGIVDIYRGPKCAGEQYITSGPDPCGSSIHKSASYHWGDGGDPRSDGASLISATGAVTPVFDSTDHWQTDSEAQSDPDGSRQAAIVARIHYATTETAKQSKRGSDIKFFVSTPPDELNALSYQFADEPGRKRFLNEYVFLEQEHLCDAGFRTIKLAAAPKPGKSYPIACK</sequence>
<evidence type="ECO:0000313" key="2">
    <source>
        <dbReference type="EMBL" id="SFS13189.1"/>
    </source>
</evidence>
<dbReference type="RefSeq" id="WP_089839209.1">
    <property type="nucleotide sequence ID" value="NZ_FOZL01000001.1"/>
</dbReference>
<feature type="chain" id="PRO_5011728401" evidence="1">
    <location>
        <begin position="18"/>
        <end position="284"/>
    </location>
</feature>
<proteinExistence type="predicted"/>
<dbReference type="PROSITE" id="PS51257">
    <property type="entry name" value="PROKAR_LIPOPROTEIN"/>
    <property type="match status" value="1"/>
</dbReference>
<evidence type="ECO:0000256" key="1">
    <source>
        <dbReference type="SAM" id="SignalP"/>
    </source>
</evidence>
<organism evidence="2 3">
    <name type="scientific">Granulicella pectinivorans</name>
    <dbReference type="NCBI Taxonomy" id="474950"/>
    <lineage>
        <taxon>Bacteria</taxon>
        <taxon>Pseudomonadati</taxon>
        <taxon>Acidobacteriota</taxon>
        <taxon>Terriglobia</taxon>
        <taxon>Terriglobales</taxon>
        <taxon>Acidobacteriaceae</taxon>
        <taxon>Granulicella</taxon>
    </lineage>
</organism>
<name>A0A1I6MBT5_9BACT</name>
<dbReference type="EMBL" id="FOZL01000001">
    <property type="protein sequence ID" value="SFS13189.1"/>
    <property type="molecule type" value="Genomic_DNA"/>
</dbReference>
<dbReference type="Proteomes" id="UP000199024">
    <property type="component" value="Unassembled WGS sequence"/>
</dbReference>
<reference evidence="2 3" key="1">
    <citation type="submission" date="2016-10" db="EMBL/GenBank/DDBJ databases">
        <authorList>
            <person name="de Groot N.N."/>
        </authorList>
    </citation>
    <scope>NUCLEOTIDE SEQUENCE [LARGE SCALE GENOMIC DNA]</scope>
    <source>
        <strain evidence="2 3">DSM 21001</strain>
    </source>
</reference>
<feature type="signal peptide" evidence="1">
    <location>
        <begin position="1"/>
        <end position="17"/>
    </location>
</feature>
<keyword evidence="3" id="KW-1185">Reference proteome</keyword>
<dbReference type="OrthoDB" id="122042at2"/>